<feature type="compositionally biased region" description="Pro residues" evidence="1">
    <location>
        <begin position="114"/>
        <end position="125"/>
    </location>
</feature>
<evidence type="ECO:0000259" key="2">
    <source>
        <dbReference type="Pfam" id="PF18802"/>
    </source>
</evidence>
<reference evidence="4 5" key="1">
    <citation type="journal article" date="2016" name="Mol. Biol. Evol.">
        <title>Comparative Genomics of Early-Diverging Mushroom-Forming Fungi Provides Insights into the Origins of Lignocellulose Decay Capabilities.</title>
        <authorList>
            <person name="Nagy L.G."/>
            <person name="Riley R."/>
            <person name="Tritt A."/>
            <person name="Adam C."/>
            <person name="Daum C."/>
            <person name="Floudas D."/>
            <person name="Sun H."/>
            <person name="Yadav J.S."/>
            <person name="Pangilinan J."/>
            <person name="Larsson K.H."/>
            <person name="Matsuura K."/>
            <person name="Barry K."/>
            <person name="Labutti K."/>
            <person name="Kuo R."/>
            <person name="Ohm R.A."/>
            <person name="Bhattacharya S.S."/>
            <person name="Shirouzu T."/>
            <person name="Yoshinaga Y."/>
            <person name="Martin F.M."/>
            <person name="Grigoriev I.V."/>
            <person name="Hibbett D.S."/>
        </authorList>
    </citation>
    <scope>NUCLEOTIDE SEQUENCE [LARGE SCALE GENOMIC DNA]</scope>
    <source>
        <strain evidence="4 5">HHB12029</strain>
    </source>
</reference>
<evidence type="ECO:0000313" key="3">
    <source>
        <dbReference type="EMBL" id="KZV97568.1"/>
    </source>
</evidence>
<feature type="compositionally biased region" description="Polar residues" evidence="1">
    <location>
        <begin position="67"/>
        <end position="76"/>
    </location>
</feature>
<protein>
    <recommendedName>
        <fullName evidence="2">CxC1-like cysteine cluster associated with KDZ transposases domain-containing protein</fullName>
    </recommendedName>
</protein>
<feature type="region of interest" description="Disordered" evidence="1">
    <location>
        <begin position="1"/>
        <end position="142"/>
    </location>
</feature>
<feature type="non-terminal residue" evidence="4">
    <location>
        <position position="321"/>
    </location>
</feature>
<feature type="domain" description="CxC1-like cysteine cluster associated with KDZ transposases" evidence="2">
    <location>
        <begin position="174"/>
        <end position="261"/>
    </location>
</feature>
<proteinExistence type="predicted"/>
<sequence length="321" mass="36381">MSGNLFTPPRKKRPAKLNRYQYGPSRRGTQQLEADGIIGPGPSRQPKKNKKQNGPKPREDPFLPGQPKQSRAQIQESAARAIQASGVPRANNPRLVADEDVTDNEAPPFDNEPLPQPSPHVPRYPKPAQRAPRSRKPRPEKTRVYANWTTLLPELQDPYLRRNATDGGPHRNTCTDPVCTKHIANVTCVFWDKFEKRVFRHCEHDPLAKQIVAAGLFPSAPDNPRFAFCVNLLDFYFHLFHHSADSATAAAASISAFHRERGYILRNRRGQTISEGYKRPLQFAIQWYDVLKSQVEQKAFDAVQSARQGEQNDLQAPREEN</sequence>
<name>A0A165MYK0_EXIGL</name>
<evidence type="ECO:0000256" key="1">
    <source>
        <dbReference type="SAM" id="MobiDB-lite"/>
    </source>
</evidence>
<evidence type="ECO:0000313" key="4">
    <source>
        <dbReference type="EMBL" id="KZV99947.1"/>
    </source>
</evidence>
<dbReference type="EMBL" id="KV425929">
    <property type="protein sequence ID" value="KZV97568.1"/>
    <property type="molecule type" value="Genomic_DNA"/>
</dbReference>
<dbReference type="InterPro" id="IPR041320">
    <property type="entry name" value="CxC1"/>
</dbReference>
<dbReference type="OrthoDB" id="2669999at2759"/>
<keyword evidence="5" id="KW-1185">Reference proteome</keyword>
<organism evidence="4 5">
    <name type="scientific">Exidia glandulosa HHB12029</name>
    <dbReference type="NCBI Taxonomy" id="1314781"/>
    <lineage>
        <taxon>Eukaryota</taxon>
        <taxon>Fungi</taxon>
        <taxon>Dikarya</taxon>
        <taxon>Basidiomycota</taxon>
        <taxon>Agaricomycotina</taxon>
        <taxon>Agaricomycetes</taxon>
        <taxon>Auriculariales</taxon>
        <taxon>Exidiaceae</taxon>
        <taxon>Exidia</taxon>
    </lineage>
</organism>
<dbReference type="Proteomes" id="UP000077266">
    <property type="component" value="Unassembled WGS sequence"/>
</dbReference>
<accession>A0A165MYK0</accession>
<dbReference type="STRING" id="1314781.A0A165MYK0"/>
<dbReference type="Pfam" id="PF18802">
    <property type="entry name" value="CxC1"/>
    <property type="match status" value="1"/>
</dbReference>
<evidence type="ECO:0000313" key="5">
    <source>
        <dbReference type="Proteomes" id="UP000077266"/>
    </source>
</evidence>
<dbReference type="AlphaFoldDB" id="A0A165MYK0"/>
<dbReference type="EMBL" id="KV425905">
    <property type="protein sequence ID" value="KZV99947.1"/>
    <property type="molecule type" value="Genomic_DNA"/>
</dbReference>
<gene>
    <name evidence="4" type="ORF">EXIGLDRAFT_762239</name>
    <name evidence="3" type="ORF">EXIGLDRAFT_764361</name>
</gene>